<dbReference type="InterPro" id="IPR029021">
    <property type="entry name" value="Prot-tyrosine_phosphatase-like"/>
</dbReference>
<dbReference type="SUPFAM" id="SSF51735">
    <property type="entry name" value="NAD(P)-binding Rossmann-fold domains"/>
    <property type="match status" value="1"/>
</dbReference>
<dbReference type="PhylomeDB" id="P72895"/>
<reference evidence="3 4" key="1">
    <citation type="journal article" date="1995" name="DNA Res.">
        <title>Sequence analysis of the genome of the unicellular cyanobacterium Synechocystis sp. strain PCC6803. I. Sequence features in the 1 Mb region from map positions 64% to 92% of the genome.</title>
        <authorList>
            <person name="Kaneko T."/>
            <person name="Tanaka A."/>
            <person name="Sato S."/>
            <person name="Kotani H."/>
            <person name="Sazuka T."/>
            <person name="Miyajima N."/>
            <person name="Sugiura M."/>
            <person name="Tabata S."/>
        </authorList>
    </citation>
    <scope>NUCLEOTIDE SEQUENCE [LARGE SCALE GENOMIC DNA]</scope>
    <source>
        <strain evidence="4">ATCC 27184 / PCC 6803 / Kazusa</strain>
    </source>
</reference>
<dbReference type="InterPro" id="IPR036291">
    <property type="entry name" value="NAD(P)-bd_dom_sf"/>
</dbReference>
<gene>
    <name evidence="3" type="ordered locus">slr1617</name>
</gene>
<dbReference type="GO" id="GO:0008460">
    <property type="term" value="F:dTDP-glucose 4,6-dehydratase activity"/>
    <property type="evidence" value="ECO:0000318"/>
    <property type="project" value="GO_Central"/>
</dbReference>
<dbReference type="Gene3D" id="3.40.50.720">
    <property type="entry name" value="NAD(P)-binding Rossmann-like Domain"/>
    <property type="match status" value="1"/>
</dbReference>
<dbReference type="InParanoid" id="P72895"/>
<dbReference type="PIR" id="S74760">
    <property type="entry name" value="S74760"/>
</dbReference>
<dbReference type="InterPro" id="IPR001509">
    <property type="entry name" value="Epimerase_deHydtase"/>
</dbReference>
<dbReference type="PANTHER" id="PTHR43000">
    <property type="entry name" value="DTDP-D-GLUCOSE 4,6-DEHYDRATASE-RELATED"/>
    <property type="match status" value="1"/>
</dbReference>
<dbReference type="EnsemblBacteria" id="BAA16911">
    <property type="protein sequence ID" value="BAA16911"/>
    <property type="gene ID" value="BAA16911"/>
</dbReference>
<dbReference type="AlphaFoldDB" id="P72895"/>
<dbReference type="PaxDb" id="1148-1651985"/>
<dbReference type="STRING" id="1148.gene:10497771"/>
<comment type="similarity">
    <text evidence="1">Belongs to the NAD(P)-dependent epimerase/dehydratase family.</text>
</comment>
<protein>
    <submittedName>
        <fullName evidence="3">Slr1617 protein</fullName>
    </submittedName>
</protein>
<reference evidence="3 4" key="2">
    <citation type="journal article" date="1996" name="DNA Res.">
        <title>Sequence analysis of the genome of the unicellular cyanobacterium Synechocystis sp. strain PCC6803. II. Sequence determination of the entire genome and assignment of potential protein-coding regions.</title>
        <authorList>
            <person name="Kaneko T."/>
            <person name="Sato S."/>
            <person name="Kotani H."/>
            <person name="Tanaka A."/>
            <person name="Asamizu E."/>
            <person name="Nakamura Y."/>
            <person name="Miyajima N."/>
            <person name="Hirosawa M."/>
            <person name="Sugiura M."/>
            <person name="Sasamoto S."/>
            <person name="Kimura T."/>
            <person name="Hosouchi T."/>
            <person name="Matsuno A."/>
            <person name="Muraki A."/>
            <person name="Nakazaki N."/>
            <person name="Naruo K."/>
            <person name="Okumura S."/>
            <person name="Shimpo S."/>
            <person name="Takeuchi C."/>
            <person name="Wada T."/>
            <person name="Watanabe A."/>
            <person name="Yamada M."/>
            <person name="Yasuda M."/>
            <person name="Tabata S."/>
        </authorList>
    </citation>
    <scope>NUCLEOTIDE SEQUENCE [LARGE SCALE GENOMIC DNA]</scope>
    <source>
        <strain evidence="4">ATCC 27184 / PCC 6803 / Kazusa</strain>
    </source>
</reference>
<dbReference type="IntAct" id="P72895">
    <property type="interactions" value="3"/>
</dbReference>
<organism evidence="3 4">
    <name type="scientific">Synechocystis sp. (strain ATCC 27184 / PCC 6803 / Kazusa)</name>
    <dbReference type="NCBI Taxonomy" id="1111708"/>
    <lineage>
        <taxon>Bacteria</taxon>
        <taxon>Bacillati</taxon>
        <taxon>Cyanobacteriota</taxon>
        <taxon>Cyanophyceae</taxon>
        <taxon>Synechococcales</taxon>
        <taxon>Merismopediaceae</taxon>
        <taxon>Synechocystis</taxon>
    </lineage>
</organism>
<dbReference type="EMBL" id="BA000022">
    <property type="protein sequence ID" value="BAA16911.1"/>
    <property type="molecule type" value="Genomic_DNA"/>
</dbReference>
<dbReference type="Proteomes" id="UP000001425">
    <property type="component" value="Chromosome"/>
</dbReference>
<dbReference type="Pfam" id="PF01370">
    <property type="entry name" value="Epimerase"/>
    <property type="match status" value="1"/>
</dbReference>
<sequence length="411" mass="45405">MKIRWITPLLGTAAFNAVQNITDITVVDVRDLVDKAGNDNSAILHKIHQGVDLIKQGKRTVICCDYGMSRSNAIAVGIITNLEKIPFNQALRQVQEATGEAEIKLDPLNAVRQALGVNIKKEKCSQYRNILITGGRGFIGTALQGALINSEFRLISPTREQIDIFAGSTKLDLLASEENIDCIVHLANPRVYTSNVAMGQTLTMLRNVIDVCLAKDIPLIYPSSWEIYSGYAGTIHADESTPALPRGPYGETKYLAEILIDHCRRTRGLRCAILRSSPVYGSMSDKPKFIFNFFKKASQGQKIVTHHYINGNPKLDLLHIDDLISSIVATLKSRFIGNLNIGTGQLSSTLKIAEMIRDELGSSSMIQQIEVNTEVASIAMNYGRANHVLDWEPVIFFEQGLKSLLHQISTN</sequence>
<evidence type="ECO:0000313" key="3">
    <source>
        <dbReference type="EMBL" id="BAA16911.1"/>
    </source>
</evidence>
<evidence type="ECO:0000313" key="4">
    <source>
        <dbReference type="Proteomes" id="UP000001425"/>
    </source>
</evidence>
<name>P72895_SYNY3</name>
<keyword evidence="4" id="KW-1185">Reference proteome</keyword>
<proteinExistence type="inferred from homology"/>
<feature type="domain" description="NAD-dependent epimerase/dehydratase" evidence="2">
    <location>
        <begin position="130"/>
        <end position="333"/>
    </location>
</feature>
<dbReference type="KEGG" id="syn:slr1617"/>
<dbReference type="Gene3D" id="3.90.190.10">
    <property type="entry name" value="Protein tyrosine phosphatase superfamily"/>
    <property type="match status" value="1"/>
</dbReference>
<evidence type="ECO:0000256" key="1">
    <source>
        <dbReference type="ARBA" id="ARBA00007637"/>
    </source>
</evidence>
<evidence type="ECO:0000259" key="2">
    <source>
        <dbReference type="Pfam" id="PF01370"/>
    </source>
</evidence>
<accession>P72895</accession>
<dbReference type="eggNOG" id="COG0451">
    <property type="taxonomic scope" value="Bacteria"/>
</dbReference>